<evidence type="ECO:0000256" key="1">
    <source>
        <dbReference type="SAM" id="SignalP"/>
    </source>
</evidence>
<reference evidence="2 3" key="1">
    <citation type="journal article" date="2013" name="Front. Plant Sci.">
        <title>The Reference Genome of the Halophytic Plant Eutrema salsugineum.</title>
        <authorList>
            <person name="Yang R."/>
            <person name="Jarvis D.E."/>
            <person name="Chen H."/>
            <person name="Beilstein M.A."/>
            <person name="Grimwood J."/>
            <person name="Jenkins J."/>
            <person name="Shu S."/>
            <person name="Prochnik S."/>
            <person name="Xin M."/>
            <person name="Ma C."/>
            <person name="Schmutz J."/>
            <person name="Wing R.A."/>
            <person name="Mitchell-Olds T."/>
            <person name="Schumaker K.S."/>
            <person name="Wang X."/>
        </authorList>
    </citation>
    <scope>NUCLEOTIDE SEQUENCE [LARGE SCALE GENOMIC DNA]</scope>
</reference>
<keyword evidence="3" id="KW-1185">Reference proteome</keyword>
<dbReference type="KEGG" id="eus:EUTSA_v10015154mg"/>
<gene>
    <name evidence="2" type="ORF">EUTSA_v10015154mg</name>
</gene>
<dbReference type="AlphaFoldDB" id="V4LFD0"/>
<dbReference type="Proteomes" id="UP000030689">
    <property type="component" value="Unassembled WGS sequence"/>
</dbReference>
<evidence type="ECO:0000313" key="2">
    <source>
        <dbReference type="EMBL" id="ESQ42444.1"/>
    </source>
</evidence>
<accession>V4LFD0</accession>
<evidence type="ECO:0000313" key="3">
    <source>
        <dbReference type="Proteomes" id="UP000030689"/>
    </source>
</evidence>
<evidence type="ECO:0008006" key="4">
    <source>
        <dbReference type="Google" id="ProtNLM"/>
    </source>
</evidence>
<keyword evidence="1" id="KW-0732">Signal</keyword>
<feature type="signal peptide" evidence="1">
    <location>
        <begin position="1"/>
        <end position="24"/>
    </location>
</feature>
<dbReference type="Gramene" id="ESQ42444">
    <property type="protein sequence ID" value="ESQ42444"/>
    <property type="gene ID" value="EUTSA_v10015154mg"/>
</dbReference>
<dbReference type="EMBL" id="KI517464">
    <property type="protein sequence ID" value="ESQ42444.1"/>
    <property type="molecule type" value="Genomic_DNA"/>
</dbReference>
<feature type="chain" id="PRO_5004721305" description="Knottin scorpion toxin-like domain-containing protein" evidence="1">
    <location>
        <begin position="25"/>
        <end position="85"/>
    </location>
</feature>
<name>V4LFD0_EUTSA</name>
<protein>
    <recommendedName>
        <fullName evidence="4">Knottin scorpion toxin-like domain-containing protein</fullName>
    </recommendedName>
</protein>
<proteinExistence type="predicted"/>
<dbReference type="OrthoDB" id="1025834at2759"/>
<sequence length="85" mass="9087">MAITKKNLVAFALTILFIISFVHCRTSDSTTGFGIKESDYTCYTLAPCVGGGERGCTAFCTRMHLKPGPGQGRCNADNICCCAIN</sequence>
<organism evidence="2 3">
    <name type="scientific">Eutrema salsugineum</name>
    <name type="common">Saltwater cress</name>
    <name type="synonym">Sisymbrium salsugineum</name>
    <dbReference type="NCBI Taxonomy" id="72664"/>
    <lineage>
        <taxon>Eukaryota</taxon>
        <taxon>Viridiplantae</taxon>
        <taxon>Streptophyta</taxon>
        <taxon>Embryophyta</taxon>
        <taxon>Tracheophyta</taxon>
        <taxon>Spermatophyta</taxon>
        <taxon>Magnoliopsida</taxon>
        <taxon>eudicotyledons</taxon>
        <taxon>Gunneridae</taxon>
        <taxon>Pentapetalae</taxon>
        <taxon>rosids</taxon>
        <taxon>malvids</taxon>
        <taxon>Brassicales</taxon>
        <taxon>Brassicaceae</taxon>
        <taxon>Eutremeae</taxon>
        <taxon>Eutrema</taxon>
    </lineage>
</organism>
<dbReference type="OMA" id="NADNICC"/>